<feature type="transmembrane region" description="Helical" evidence="2">
    <location>
        <begin position="681"/>
        <end position="706"/>
    </location>
</feature>
<keyword evidence="1" id="KW-0175">Coiled coil</keyword>
<keyword evidence="2" id="KW-0472">Membrane</keyword>
<protein>
    <submittedName>
        <fullName evidence="4">Uncharacterized protein</fullName>
    </submittedName>
</protein>
<dbReference type="EMBL" id="AFAR01000044">
    <property type="protein sequence ID" value="EGF29261.1"/>
    <property type="molecule type" value="Genomic_DNA"/>
</dbReference>
<evidence type="ECO:0000256" key="2">
    <source>
        <dbReference type="SAM" id="Phobius"/>
    </source>
</evidence>
<organism evidence="4 5">
    <name type="scientific">Rhodopirellula baltica WH47</name>
    <dbReference type="NCBI Taxonomy" id="991778"/>
    <lineage>
        <taxon>Bacteria</taxon>
        <taxon>Pseudomonadati</taxon>
        <taxon>Planctomycetota</taxon>
        <taxon>Planctomycetia</taxon>
        <taxon>Pirellulales</taxon>
        <taxon>Pirellulaceae</taxon>
        <taxon>Rhodopirellula</taxon>
    </lineage>
</organism>
<feature type="transmembrane region" description="Helical" evidence="2">
    <location>
        <begin position="562"/>
        <end position="584"/>
    </location>
</feature>
<proteinExistence type="predicted"/>
<feature type="transmembrane region" description="Helical" evidence="2">
    <location>
        <begin position="726"/>
        <end position="748"/>
    </location>
</feature>
<evidence type="ECO:0000313" key="5">
    <source>
        <dbReference type="Proteomes" id="UP000006222"/>
    </source>
</evidence>
<feature type="signal peptide" evidence="3">
    <location>
        <begin position="1"/>
        <end position="23"/>
    </location>
</feature>
<dbReference type="PATRIC" id="fig|991778.3.peg.776"/>
<evidence type="ECO:0000256" key="1">
    <source>
        <dbReference type="SAM" id="Coils"/>
    </source>
</evidence>
<sequence length="829" mass="91514">MLRWIRNFLLFWTIVPVVSLARAQESDASTTNETFSLKLSTPTPIVHVNTEGDLALCAQWLPAGFDDGEKRLGTAVVRLVTVDLDSRRLLEQTDLPAKVYGFGIGHERLYIVTLDAGEVSVLDARTHANLGTQSHEDCFGQLEVVANRLVCSSEGHLRLNLNDLTESKRWAGLDPATLRGNAPLRRHAEVFSVEGAWHLDGIMYGEAMNPLMIVDGRMSREQLFGFWRMEAQAKRPIGNMACRDLPLTVVVSSKGYASEEVGMELVAKVFCKHQTLPLAEYDIGKVDGKHFRMQGERIVWKRRETSAGKPFGFAQFGRYKPLRTQFYLGDDNDIPLAMANARSRVVIASEGFLHVIDLGDSVKEQVEKIPRLKKQQTFVSISLAGEDVVLEHELWKQLPDVRFGVSVPCIYGEDRTVVDASSGTARVSAKQLEEAIQNKIAMLSPERLNADEQKAVTYFKQAFNKPPTGRCFLQPVNVTAVATSEGREVADSLRYSMIVEIPEATFLSLRQNKDSVRNQITAKLQQAEQKASLAKAAANQKRRQEIANEKAIEKWQEDRFNFIVRCFYGSLVMFALSLLVFKLWKWRRASLQKMALADSSVVVPDSHGLRKGLLTVHWSMIALLVVGLLPLIVTACEAVGVISEIRIPMGPLVVCACCCVAGILAGTGLCITGPESLGSRLYATGTLVLGIASVFVLVGFVTAVFLSVGLRANESSALSVLSRLLAWTSMIVFVSACVSMLLFLRTLAESLQHHGGIIRANVAMFGVALCVLLFVLCYAHAWNSSGRATYLEMMRGVVFLWAVIACVAFAIYMISVGLIRDLAKLLGRD</sequence>
<feature type="transmembrane region" description="Helical" evidence="2">
    <location>
        <begin position="649"/>
        <end position="669"/>
    </location>
</feature>
<dbReference type="RefSeq" id="WP_007324715.1">
    <property type="nucleotide sequence ID" value="NZ_AFAR01000044.1"/>
</dbReference>
<feature type="transmembrane region" description="Helical" evidence="2">
    <location>
        <begin position="760"/>
        <end position="781"/>
    </location>
</feature>
<feature type="transmembrane region" description="Helical" evidence="2">
    <location>
        <begin position="620"/>
        <end position="643"/>
    </location>
</feature>
<evidence type="ECO:0000256" key="3">
    <source>
        <dbReference type="SAM" id="SignalP"/>
    </source>
</evidence>
<keyword evidence="3" id="KW-0732">Signal</keyword>
<reference evidence="4 5" key="1">
    <citation type="journal article" date="2013" name="Mar. Genomics">
        <title>Expression of sulfatases in Rhodopirellula baltica and the diversity of sulfatases in the genus Rhodopirellula.</title>
        <authorList>
            <person name="Wegner C.E."/>
            <person name="Richter-Heitmann T."/>
            <person name="Klindworth A."/>
            <person name="Klockow C."/>
            <person name="Richter M."/>
            <person name="Achstetter T."/>
            <person name="Glockner F.O."/>
            <person name="Harder J."/>
        </authorList>
    </citation>
    <scope>NUCLEOTIDE SEQUENCE [LARGE SCALE GENOMIC DNA]</scope>
    <source>
        <strain evidence="4 5">WH47</strain>
    </source>
</reference>
<feature type="chain" id="PRO_5003273610" evidence="3">
    <location>
        <begin position="24"/>
        <end position="829"/>
    </location>
</feature>
<keyword evidence="2" id="KW-0812">Transmembrane</keyword>
<dbReference type="AlphaFoldDB" id="F2AM48"/>
<evidence type="ECO:0000313" key="4">
    <source>
        <dbReference type="EMBL" id="EGF29261.1"/>
    </source>
</evidence>
<comment type="caution">
    <text evidence="4">The sequence shown here is derived from an EMBL/GenBank/DDBJ whole genome shotgun (WGS) entry which is preliminary data.</text>
</comment>
<dbReference type="Proteomes" id="UP000006222">
    <property type="component" value="Unassembled WGS sequence"/>
</dbReference>
<name>F2AM48_RHOBT</name>
<feature type="transmembrane region" description="Helical" evidence="2">
    <location>
        <begin position="793"/>
        <end position="819"/>
    </location>
</feature>
<accession>F2AM48</accession>
<feature type="coiled-coil region" evidence="1">
    <location>
        <begin position="510"/>
        <end position="554"/>
    </location>
</feature>
<keyword evidence="2" id="KW-1133">Transmembrane helix</keyword>
<gene>
    <name evidence="4" type="ORF">RBWH47_02878</name>
</gene>